<accession>A0A2Z2ME54</accession>
<dbReference type="KEGG" id="tgg:A3K92_04230"/>
<gene>
    <name evidence="1" type="ORF">A3K92_04230</name>
</gene>
<dbReference type="InterPro" id="IPR021799">
    <property type="entry name" value="PIN-like_prokaryotic"/>
</dbReference>
<dbReference type="PANTHER" id="PTHR39550">
    <property type="entry name" value="SLL0658 PROTEIN"/>
    <property type="match status" value="1"/>
</dbReference>
<dbReference type="RefSeq" id="WP_088885079.1">
    <property type="nucleotide sequence ID" value="NZ_CP014855.1"/>
</dbReference>
<dbReference type="Pfam" id="PF11848">
    <property type="entry name" value="DUF3368"/>
    <property type="match status" value="1"/>
</dbReference>
<dbReference type="Proteomes" id="UP000250134">
    <property type="component" value="Chromosome"/>
</dbReference>
<name>A0A2Z2ME54_THEGO</name>
<keyword evidence="2" id="KW-1185">Reference proteome</keyword>
<sequence>MKVVFNSSPVIALAKLGYLKHAVRLFGEVFVPEAVVEEINAKEDEVSSVLSKLLKSGEVKIASPSREALPGYSGLHRGELEAIALAKELGAFVILDDLKARKAARLEGLSVIGTVAVLRLLKDAGLLKETDDELFNALRSVGFRIRPELFYRIMGGEL</sequence>
<protein>
    <submittedName>
        <fullName evidence="1">Nucleotide-binding protein</fullName>
    </submittedName>
</protein>
<proteinExistence type="predicted"/>
<reference evidence="1 2" key="1">
    <citation type="submission" date="2016-03" db="EMBL/GenBank/DDBJ databases">
        <title>Complete genome sequence of Thermococcus gorgonarius.</title>
        <authorList>
            <person name="Oger P.M."/>
        </authorList>
    </citation>
    <scope>NUCLEOTIDE SEQUENCE [LARGE SCALE GENOMIC DNA]</scope>
    <source>
        <strain evidence="1 2">W-12</strain>
    </source>
</reference>
<dbReference type="GeneID" id="33331730"/>
<evidence type="ECO:0000313" key="2">
    <source>
        <dbReference type="Proteomes" id="UP000250134"/>
    </source>
</evidence>
<dbReference type="EMBL" id="CP014855">
    <property type="protein sequence ID" value="ASJ00741.1"/>
    <property type="molecule type" value="Genomic_DNA"/>
</dbReference>
<dbReference type="OrthoDB" id="323844at2157"/>
<organism evidence="1 2">
    <name type="scientific">Thermococcus gorgonarius</name>
    <dbReference type="NCBI Taxonomy" id="71997"/>
    <lineage>
        <taxon>Archaea</taxon>
        <taxon>Methanobacteriati</taxon>
        <taxon>Methanobacteriota</taxon>
        <taxon>Thermococci</taxon>
        <taxon>Thermococcales</taxon>
        <taxon>Thermococcaceae</taxon>
        <taxon>Thermococcus</taxon>
    </lineage>
</organism>
<evidence type="ECO:0000313" key="1">
    <source>
        <dbReference type="EMBL" id="ASJ00741.1"/>
    </source>
</evidence>
<dbReference type="PANTHER" id="PTHR39550:SF1">
    <property type="entry name" value="SLL0658 PROTEIN"/>
    <property type="match status" value="1"/>
</dbReference>
<dbReference type="AlphaFoldDB" id="A0A2Z2ME54"/>